<feature type="transmembrane region" description="Helical" evidence="12">
    <location>
        <begin position="12"/>
        <end position="30"/>
    </location>
</feature>
<evidence type="ECO:0000256" key="9">
    <source>
        <dbReference type="ARBA" id="ARBA00023136"/>
    </source>
</evidence>
<dbReference type="GO" id="GO:0005886">
    <property type="term" value="C:plasma membrane"/>
    <property type="evidence" value="ECO:0007669"/>
    <property type="project" value="UniProtKB-SubCell"/>
</dbReference>
<feature type="transmembrane region" description="Helical" evidence="12">
    <location>
        <begin position="178"/>
        <end position="200"/>
    </location>
</feature>
<feature type="transmembrane region" description="Helical" evidence="12">
    <location>
        <begin position="132"/>
        <end position="149"/>
    </location>
</feature>
<comment type="subcellular location">
    <subcellularLocation>
        <location evidence="10">Cell inner membrane</location>
        <topology evidence="10">Multi-pass membrane protein</topology>
    </subcellularLocation>
    <subcellularLocation>
        <location evidence="1">Cell membrane</location>
        <topology evidence="1">Multi-pass membrane protein</topology>
    </subcellularLocation>
</comment>
<dbReference type="GO" id="GO:0015379">
    <property type="term" value="F:potassium:chloride symporter activity"/>
    <property type="evidence" value="ECO:0007669"/>
    <property type="project" value="InterPro"/>
</dbReference>
<keyword evidence="7 12" id="KW-1133">Transmembrane helix</keyword>
<keyword evidence="9 10" id="KW-0472">Membrane</keyword>
<dbReference type="Proteomes" id="UP000559404">
    <property type="component" value="Unassembled WGS sequence"/>
</dbReference>
<feature type="binding site" evidence="11">
    <location>
        <position position="428"/>
    </location>
    <ligand>
        <name>K(+)</name>
        <dbReference type="ChEBI" id="CHEBI:29103"/>
    </ligand>
</feature>
<feature type="transmembrane region" description="Helical" evidence="12">
    <location>
        <begin position="269"/>
        <end position="292"/>
    </location>
</feature>
<evidence type="ECO:0000256" key="5">
    <source>
        <dbReference type="ARBA" id="ARBA00022692"/>
    </source>
</evidence>
<dbReference type="PIRSF" id="PIRSF006247">
    <property type="entry name" value="TrkH"/>
    <property type="match status" value="1"/>
</dbReference>
<accession>A0A838XJQ7</accession>
<organism evidence="13 14">
    <name type="scientific">Stappia taiwanensis</name>
    <dbReference type="NCBI Taxonomy" id="992267"/>
    <lineage>
        <taxon>Bacteria</taxon>
        <taxon>Pseudomonadati</taxon>
        <taxon>Pseudomonadota</taxon>
        <taxon>Alphaproteobacteria</taxon>
        <taxon>Hyphomicrobiales</taxon>
        <taxon>Stappiaceae</taxon>
        <taxon>Stappia</taxon>
    </lineage>
</organism>
<reference evidence="13 14" key="1">
    <citation type="submission" date="2020-07" db="EMBL/GenBank/DDBJ databases">
        <authorList>
            <person name="Li M."/>
        </authorList>
    </citation>
    <scope>NUCLEOTIDE SEQUENCE [LARGE SCALE GENOMIC DNA]</scope>
    <source>
        <strain evidence="13 14">DSM 23284</strain>
    </source>
</reference>
<comment type="similarity">
    <text evidence="10">Belongs to the TrkH potassium transport family.</text>
</comment>
<feature type="binding site" evidence="11">
    <location>
        <position position="110"/>
    </location>
    <ligand>
        <name>K(+)</name>
        <dbReference type="ChEBI" id="CHEBI:29103"/>
    </ligand>
</feature>
<evidence type="ECO:0000256" key="6">
    <source>
        <dbReference type="ARBA" id="ARBA00022958"/>
    </source>
</evidence>
<evidence type="ECO:0000256" key="3">
    <source>
        <dbReference type="ARBA" id="ARBA00022475"/>
    </source>
</evidence>
<feature type="binding site" evidence="11">
    <location>
        <position position="218"/>
    </location>
    <ligand>
        <name>K(+)</name>
        <dbReference type="ChEBI" id="CHEBI:29103"/>
    </ligand>
</feature>
<dbReference type="RefSeq" id="WP_181759753.1">
    <property type="nucleotide sequence ID" value="NZ_BMCR01000006.1"/>
</dbReference>
<name>A0A838XJQ7_9HYPH</name>
<keyword evidence="3 10" id="KW-1003">Cell membrane</keyword>
<gene>
    <name evidence="13" type="ORF">H1W37_07905</name>
</gene>
<feature type="binding site" evidence="11">
    <location>
        <position position="111"/>
    </location>
    <ligand>
        <name>K(+)</name>
        <dbReference type="ChEBI" id="CHEBI:29103"/>
    </ligand>
</feature>
<feature type="transmembrane region" description="Helical" evidence="12">
    <location>
        <begin position="70"/>
        <end position="90"/>
    </location>
</feature>
<reference evidence="13 14" key="2">
    <citation type="submission" date="2020-08" db="EMBL/GenBank/DDBJ databases">
        <title>Stappia taiwanensis sp. nov., isolated from a coastal thermal spring.</title>
        <authorList>
            <person name="Kampfer P."/>
        </authorList>
    </citation>
    <scope>NUCLEOTIDE SEQUENCE [LARGE SCALE GENOMIC DNA]</scope>
    <source>
        <strain evidence="13 14">DSM 23284</strain>
    </source>
</reference>
<evidence type="ECO:0000313" key="14">
    <source>
        <dbReference type="Proteomes" id="UP000559404"/>
    </source>
</evidence>
<keyword evidence="4 10" id="KW-0633">Potassium transport</keyword>
<dbReference type="AlphaFoldDB" id="A0A838XJQ7"/>
<feature type="transmembrane region" description="Helical" evidence="12">
    <location>
        <begin position="234"/>
        <end position="257"/>
    </location>
</feature>
<keyword evidence="2 10" id="KW-0813">Transport</keyword>
<evidence type="ECO:0000256" key="2">
    <source>
        <dbReference type="ARBA" id="ARBA00022448"/>
    </source>
</evidence>
<comment type="function">
    <text evidence="10">Low-affinity potassium transport system. Interacts with Trk system potassium uptake protein TrkA.</text>
</comment>
<evidence type="ECO:0000256" key="7">
    <source>
        <dbReference type="ARBA" id="ARBA00022989"/>
    </source>
</evidence>
<feature type="transmembrane region" description="Helical" evidence="12">
    <location>
        <begin position="324"/>
        <end position="343"/>
    </location>
</feature>
<feature type="transmembrane region" description="Helical" evidence="12">
    <location>
        <begin position="36"/>
        <end position="58"/>
    </location>
</feature>
<keyword evidence="10" id="KW-0997">Cell inner membrane</keyword>
<keyword evidence="14" id="KW-1185">Reference proteome</keyword>
<evidence type="ECO:0000256" key="1">
    <source>
        <dbReference type="ARBA" id="ARBA00004651"/>
    </source>
</evidence>
<feature type="binding site" evidence="11">
    <location>
        <position position="429"/>
    </location>
    <ligand>
        <name>K(+)</name>
        <dbReference type="ChEBI" id="CHEBI:29103"/>
    </ligand>
</feature>
<dbReference type="InterPro" id="IPR004772">
    <property type="entry name" value="TrkH"/>
</dbReference>
<evidence type="ECO:0000256" key="8">
    <source>
        <dbReference type="ARBA" id="ARBA00023065"/>
    </source>
</evidence>
<feature type="binding site" evidence="11">
    <location>
        <position position="311"/>
    </location>
    <ligand>
        <name>K(+)</name>
        <dbReference type="ChEBI" id="CHEBI:29103"/>
    </ligand>
</feature>
<evidence type="ECO:0000256" key="10">
    <source>
        <dbReference type="PIRNR" id="PIRNR006247"/>
    </source>
</evidence>
<dbReference type="PANTHER" id="PTHR32024">
    <property type="entry name" value="TRK SYSTEM POTASSIUM UPTAKE PROTEIN TRKG-RELATED"/>
    <property type="match status" value="1"/>
</dbReference>
<evidence type="ECO:0000313" key="13">
    <source>
        <dbReference type="EMBL" id="MBA4611569.1"/>
    </source>
</evidence>
<dbReference type="Pfam" id="PF02386">
    <property type="entry name" value="TrkH"/>
    <property type="match status" value="1"/>
</dbReference>
<keyword evidence="5 12" id="KW-0812">Transmembrane</keyword>
<keyword evidence="11" id="KW-0479">Metal-binding</keyword>
<dbReference type="GO" id="GO:0046872">
    <property type="term" value="F:metal ion binding"/>
    <property type="evidence" value="ECO:0007669"/>
    <property type="project" value="UniProtKB-KW"/>
</dbReference>
<feature type="transmembrane region" description="Helical" evidence="12">
    <location>
        <begin position="417"/>
        <end position="438"/>
    </location>
</feature>
<evidence type="ECO:0000256" key="11">
    <source>
        <dbReference type="PIRSR" id="PIRSR006247-1"/>
    </source>
</evidence>
<keyword evidence="6 10" id="KW-0630">Potassium</keyword>
<sequence>MDYRAVALPIGRLMILIAAFMLIPAGADLMVGNPDWVVFTVSALVVGCTGGVATAAFLRRGGGFNIRETLIFVNAAWLTFSLAGAMPLYLSGLDISATDALFEAASGLTTTGATVLTGLDHLPPGILLWRSLMQWIGGIGIVVLGIWLLPGLRVGGSQLFAIESSEMSAKPYGRFEPFMVRLLLLYFGLTLSCLLLYHFAGMTWFQAVNHALTTVSSGGFSTSDQSMGQFDSVAIQWIAIVFMVFSGLPFLFVIRAVEHRDFRENQQVLFFLGLAAVASVAAFTVLHLGATATPFRELTLSVFHVVSVMTTTGYAAADYLQWGSFATALFFLLTFVGGCSGSTSGGFKSFRILVLIHLIRAMVKGMLRPHRIAEPQFAGKPLSVGVREGVLIFGLLYAGTFAIFALIYAGFGLDLETALSASITALANVGPGVGAIIGPSGTFQSLPDPVKWMLTLQMILGRLEIISGIVILTPDFWTER</sequence>
<protein>
    <recommendedName>
        <fullName evidence="10">Trk system potassium uptake protein</fullName>
    </recommendedName>
</protein>
<proteinExistence type="inferred from homology"/>
<feature type="binding site" evidence="11">
    <location>
        <position position="312"/>
    </location>
    <ligand>
        <name>K(+)</name>
        <dbReference type="ChEBI" id="CHEBI:29103"/>
    </ligand>
</feature>
<feature type="transmembrane region" description="Helical" evidence="12">
    <location>
        <begin position="388"/>
        <end position="411"/>
    </location>
</feature>
<dbReference type="InterPro" id="IPR003445">
    <property type="entry name" value="Cat_transpt"/>
</dbReference>
<evidence type="ECO:0000256" key="12">
    <source>
        <dbReference type="SAM" id="Phobius"/>
    </source>
</evidence>
<keyword evidence="8 10" id="KW-0406">Ion transport</keyword>
<evidence type="ECO:0000256" key="4">
    <source>
        <dbReference type="ARBA" id="ARBA00022538"/>
    </source>
</evidence>
<comment type="caution">
    <text evidence="13">The sequence shown here is derived from an EMBL/GenBank/DDBJ whole genome shotgun (WGS) entry which is preliminary data.</text>
</comment>
<dbReference type="PANTHER" id="PTHR32024:SF3">
    <property type="entry name" value="TRK SYSTEM POTASSIUM UPTAKE PROTEIN"/>
    <property type="match status" value="1"/>
</dbReference>
<dbReference type="EMBL" id="JACEON010000005">
    <property type="protein sequence ID" value="MBA4611569.1"/>
    <property type="molecule type" value="Genomic_DNA"/>
</dbReference>